<accession>A0A645GNW4</accession>
<dbReference type="EMBL" id="VSSQ01077557">
    <property type="protein sequence ID" value="MPN27592.1"/>
    <property type="molecule type" value="Genomic_DNA"/>
</dbReference>
<proteinExistence type="predicted"/>
<comment type="caution">
    <text evidence="1">The sequence shown here is derived from an EMBL/GenBank/DDBJ whole genome shotgun (WGS) entry which is preliminary data.</text>
</comment>
<name>A0A645GNW4_9ZZZZ</name>
<dbReference type="AlphaFoldDB" id="A0A645GNW4"/>
<reference evidence="1" key="1">
    <citation type="submission" date="2019-08" db="EMBL/GenBank/DDBJ databases">
        <authorList>
            <person name="Kucharzyk K."/>
            <person name="Murdoch R.W."/>
            <person name="Higgins S."/>
            <person name="Loffler F."/>
        </authorList>
    </citation>
    <scope>NUCLEOTIDE SEQUENCE</scope>
</reference>
<organism evidence="1">
    <name type="scientific">bioreactor metagenome</name>
    <dbReference type="NCBI Taxonomy" id="1076179"/>
    <lineage>
        <taxon>unclassified sequences</taxon>
        <taxon>metagenomes</taxon>
        <taxon>ecological metagenomes</taxon>
    </lineage>
</organism>
<sequence length="188" mass="19529">MAERDADPGDQLRVADPVEALVAAALRDGRAVAEPAGVGVEHLRAGLVVPQRDDHLGDQLLPVLRRTLQQAVVADVVEGLAEGLVHGGPVGDVRRVVVLPRVGVGVGVGQLEGAVVRVVELALGIPGRAVVEVLGRLQADGPFLVAGGGLVAVALDQWRESLAKRLDDLGLQLVLHVTDLLSCVVGHR</sequence>
<gene>
    <name evidence="1" type="ORF">SDC9_175026</name>
</gene>
<evidence type="ECO:0000313" key="1">
    <source>
        <dbReference type="EMBL" id="MPN27592.1"/>
    </source>
</evidence>
<protein>
    <submittedName>
        <fullName evidence="1">Uncharacterized protein</fullName>
    </submittedName>
</protein>